<dbReference type="AlphaFoldDB" id="A0A419SL25"/>
<dbReference type="Pfam" id="PF11155">
    <property type="entry name" value="DUF2935"/>
    <property type="match status" value="2"/>
</dbReference>
<evidence type="ECO:0000313" key="2">
    <source>
        <dbReference type="Proteomes" id="UP000284219"/>
    </source>
</evidence>
<protein>
    <recommendedName>
        <fullName evidence="3">DUF2935 domain-containing protein</fullName>
    </recommendedName>
</protein>
<keyword evidence="2" id="KW-1185">Reference proteome</keyword>
<reference evidence="1 2" key="1">
    <citation type="submission" date="2016-08" db="EMBL/GenBank/DDBJ databases">
        <title>Novel Firmicute Genomes.</title>
        <authorList>
            <person name="Poppleton D.I."/>
            <person name="Gribaldo S."/>
        </authorList>
    </citation>
    <scope>NUCLEOTIDE SEQUENCE [LARGE SCALE GENOMIC DNA]</scope>
    <source>
        <strain evidence="1 2">RAOx-1</strain>
    </source>
</reference>
<dbReference type="EMBL" id="MCHY01000008">
    <property type="protein sequence ID" value="RKD24717.1"/>
    <property type="molecule type" value="Genomic_DNA"/>
</dbReference>
<dbReference type="OrthoDB" id="1633927at2"/>
<dbReference type="Proteomes" id="UP000284219">
    <property type="component" value="Unassembled WGS sequence"/>
</dbReference>
<accession>A0A419SL25</accession>
<organism evidence="1 2">
    <name type="scientific">Ammoniphilus oxalaticus</name>
    <dbReference type="NCBI Taxonomy" id="66863"/>
    <lineage>
        <taxon>Bacteria</taxon>
        <taxon>Bacillati</taxon>
        <taxon>Bacillota</taxon>
        <taxon>Bacilli</taxon>
        <taxon>Bacillales</taxon>
        <taxon>Paenibacillaceae</taxon>
        <taxon>Aneurinibacillus group</taxon>
        <taxon>Ammoniphilus</taxon>
    </lineage>
</organism>
<proteinExistence type="predicted"/>
<evidence type="ECO:0008006" key="3">
    <source>
        <dbReference type="Google" id="ProtNLM"/>
    </source>
</evidence>
<gene>
    <name evidence="1" type="ORF">BEP19_09195</name>
</gene>
<sequence length="265" mass="31167">MNKGCGIVKGYTDNYERDTYGIIAFWLRNDYDHGRFFDREISHYETELARANLNNIQRLGEVWKKASTKQGDIGNLLKEAKHVTREFHRLLTYTMDKSLRCEVIISTPVSLLDHMVREAEESQRVFKLIERGAKISPSDAIIHESVFWLRQMADHLGYILHYSDVSNYDVNFQVMEMMQKFERLYMQATALQTMIRTPRKDTLPILTQFKNMIIKEAKSLEDFKLQLSDLIKRCAIATTSPPDLLEHIAREAHHLWRNLEEERIT</sequence>
<dbReference type="InterPro" id="IPR021328">
    <property type="entry name" value="CotB-like"/>
</dbReference>
<dbReference type="Gene3D" id="1.20.1260.120">
    <property type="entry name" value="Protein of unknown function DUF2935"/>
    <property type="match status" value="1"/>
</dbReference>
<name>A0A419SL25_9BACL</name>
<comment type="caution">
    <text evidence="1">The sequence shown here is derived from an EMBL/GenBank/DDBJ whole genome shotgun (WGS) entry which is preliminary data.</text>
</comment>
<evidence type="ECO:0000313" key="1">
    <source>
        <dbReference type="EMBL" id="RKD24717.1"/>
    </source>
</evidence>
<dbReference type="SUPFAM" id="SSF158430">
    <property type="entry name" value="Bacillus cereus metalloprotein-like"/>
    <property type="match status" value="2"/>
</dbReference>